<keyword evidence="2" id="KW-0378">Hydrolase</keyword>
<dbReference type="PANTHER" id="PTHR43046">
    <property type="entry name" value="GDP-MANNOSE MANNOSYL HYDROLASE"/>
    <property type="match status" value="1"/>
</dbReference>
<dbReference type="InterPro" id="IPR015797">
    <property type="entry name" value="NUDIX_hydrolase-like_dom_sf"/>
</dbReference>
<evidence type="ECO:0000313" key="6">
    <source>
        <dbReference type="Proteomes" id="UP000589036"/>
    </source>
</evidence>
<dbReference type="Gene3D" id="3.90.79.10">
    <property type="entry name" value="Nucleoside Triphosphate Pyrophosphohydrolase"/>
    <property type="match status" value="2"/>
</dbReference>
<comment type="caution">
    <text evidence="5">The sequence shown here is derived from an EMBL/GenBank/DDBJ whole genome shotgun (WGS) entry which is preliminary data.</text>
</comment>
<dbReference type="EMBL" id="JACCCC010000001">
    <property type="protein sequence ID" value="NYE50440.1"/>
    <property type="molecule type" value="Genomic_DNA"/>
</dbReference>
<gene>
    <name evidence="5" type="ORF">HDA32_005560</name>
</gene>
<evidence type="ECO:0000256" key="3">
    <source>
        <dbReference type="ARBA" id="ARBA00022842"/>
    </source>
</evidence>
<sequence>MLITGPDGRVLLVRSSDRPRRWTLPADRLVSGETPRQTAIRGVGDRIGLIPRLGDLLVSDWTTDRGGPHAGALYIFDGGRISSAAARRIGVPGQNSSAALFTAVDELPAYAAPADVRRIDAALRARGEGRTAHLEYGRTPSTLAAMRRFGIVPGVHSGGAAWSWHEEPVPDELPIRHAWAWVFAPDGRVVVYVDDNGLIGLPGGTLEDFEHRNPAAASVREVREETQIEIADPIYLGYLHDDQPGGKAVARVRMAAAIAAIGPAAPDPATGTVHRRLLVPPRLLAELCGWGRGADRQTKAAIGTARALGITEPDPAAPVAEIPTDGTGIL</sequence>
<dbReference type="CDD" id="cd02883">
    <property type="entry name" value="NUDIX_Hydrolase"/>
    <property type="match status" value="1"/>
</dbReference>
<accession>A0A852U925</accession>
<feature type="domain" description="Nudix hydrolase" evidence="4">
    <location>
        <begin position="1"/>
        <end position="124"/>
    </location>
</feature>
<evidence type="ECO:0000259" key="4">
    <source>
        <dbReference type="PROSITE" id="PS51462"/>
    </source>
</evidence>
<evidence type="ECO:0000256" key="1">
    <source>
        <dbReference type="ARBA" id="ARBA00001946"/>
    </source>
</evidence>
<reference evidence="5 6" key="1">
    <citation type="submission" date="2020-07" db="EMBL/GenBank/DDBJ databases">
        <title>Sequencing the genomes of 1000 actinobacteria strains.</title>
        <authorList>
            <person name="Klenk H.-P."/>
        </authorList>
    </citation>
    <scope>NUCLEOTIDE SEQUENCE [LARGE SCALE GENOMIC DNA]</scope>
    <source>
        <strain evidence="5 6">CXB654</strain>
    </source>
</reference>
<keyword evidence="6" id="KW-1185">Reference proteome</keyword>
<dbReference type="InterPro" id="IPR000086">
    <property type="entry name" value="NUDIX_hydrolase_dom"/>
</dbReference>
<keyword evidence="3" id="KW-0460">Magnesium</keyword>
<name>A0A852U925_9ACTN</name>
<dbReference type="GO" id="GO:0016787">
    <property type="term" value="F:hydrolase activity"/>
    <property type="evidence" value="ECO:0007669"/>
    <property type="project" value="UniProtKB-KW"/>
</dbReference>
<dbReference type="RefSeq" id="WP_179645920.1">
    <property type="nucleotide sequence ID" value="NZ_BAAAYY010000030.1"/>
</dbReference>
<organism evidence="5 6">
    <name type="scientific">Spinactinospora alkalitolerans</name>
    <dbReference type="NCBI Taxonomy" id="687207"/>
    <lineage>
        <taxon>Bacteria</taxon>
        <taxon>Bacillati</taxon>
        <taxon>Actinomycetota</taxon>
        <taxon>Actinomycetes</taxon>
        <taxon>Streptosporangiales</taxon>
        <taxon>Nocardiopsidaceae</taxon>
        <taxon>Spinactinospora</taxon>
    </lineage>
</organism>
<evidence type="ECO:0000256" key="2">
    <source>
        <dbReference type="ARBA" id="ARBA00022801"/>
    </source>
</evidence>
<dbReference type="SUPFAM" id="SSF55811">
    <property type="entry name" value="Nudix"/>
    <property type="match status" value="2"/>
</dbReference>
<dbReference type="Proteomes" id="UP000589036">
    <property type="component" value="Unassembled WGS sequence"/>
</dbReference>
<dbReference type="Pfam" id="PF00293">
    <property type="entry name" value="NUDIX"/>
    <property type="match status" value="2"/>
</dbReference>
<dbReference type="AlphaFoldDB" id="A0A852U925"/>
<dbReference type="PANTHER" id="PTHR43046:SF12">
    <property type="entry name" value="GDP-MANNOSE MANNOSYL HYDROLASE"/>
    <property type="match status" value="1"/>
</dbReference>
<evidence type="ECO:0000313" key="5">
    <source>
        <dbReference type="EMBL" id="NYE50440.1"/>
    </source>
</evidence>
<proteinExistence type="predicted"/>
<protein>
    <submittedName>
        <fullName evidence="5">ADP-ribose pyrophosphatase YjhB (NUDIX family)</fullName>
    </submittedName>
</protein>
<comment type="cofactor">
    <cofactor evidence="1">
        <name>Mg(2+)</name>
        <dbReference type="ChEBI" id="CHEBI:18420"/>
    </cofactor>
</comment>
<dbReference type="PROSITE" id="PS51462">
    <property type="entry name" value="NUDIX"/>
    <property type="match status" value="1"/>
</dbReference>